<dbReference type="AlphaFoldDB" id="A0A4Z1SSX7"/>
<dbReference type="InterPro" id="IPR027417">
    <property type="entry name" value="P-loop_NTPase"/>
</dbReference>
<keyword evidence="2" id="KW-0547">Nucleotide-binding</keyword>
<evidence type="ECO:0000256" key="1">
    <source>
        <dbReference type="ARBA" id="ARBA00007913"/>
    </source>
</evidence>
<dbReference type="PANTHER" id="PTHR43788:SF8">
    <property type="entry name" value="DNA-BINDING PROTEIN SMUBP-2"/>
    <property type="match status" value="1"/>
</dbReference>
<dbReference type="SUPFAM" id="SSF52540">
    <property type="entry name" value="P-loop containing nucleoside triphosphate hydrolases"/>
    <property type="match status" value="1"/>
</dbReference>
<dbReference type="OrthoDB" id="5805783at2759"/>
<dbReference type="Gene3D" id="3.40.50.300">
    <property type="entry name" value="P-loop containing nucleotide triphosphate hydrolases"/>
    <property type="match status" value="2"/>
</dbReference>
<feature type="domain" description="DNA2/NAM7 helicase-like C-terminal" evidence="8">
    <location>
        <begin position="752"/>
        <end position="976"/>
    </location>
</feature>
<feature type="domain" description="DNA2/NAM7 helicase helicase" evidence="7">
    <location>
        <begin position="673"/>
        <end position="737"/>
    </location>
</feature>
<keyword evidence="4 9" id="KW-0347">Helicase</keyword>
<protein>
    <submittedName>
        <fullName evidence="9">DNA helicase</fullName>
    </submittedName>
</protein>
<dbReference type="InterPro" id="IPR041679">
    <property type="entry name" value="DNA2/NAM7-like_C"/>
</dbReference>
<dbReference type="GO" id="GO:0005524">
    <property type="term" value="F:ATP binding"/>
    <property type="evidence" value="ECO:0007669"/>
    <property type="project" value="UniProtKB-KW"/>
</dbReference>
<dbReference type="GO" id="GO:0043139">
    <property type="term" value="F:5'-3' DNA helicase activity"/>
    <property type="evidence" value="ECO:0007669"/>
    <property type="project" value="TreeGrafter"/>
</dbReference>
<feature type="region of interest" description="Disordered" evidence="6">
    <location>
        <begin position="1065"/>
        <end position="1097"/>
    </location>
</feature>
<dbReference type="CDD" id="cd18808">
    <property type="entry name" value="SF1_C_Upf1"/>
    <property type="match status" value="1"/>
</dbReference>
<dbReference type="InterPro" id="IPR050534">
    <property type="entry name" value="Coronavir_polyprotein_1ab"/>
</dbReference>
<comment type="caution">
    <text evidence="9">The sequence shown here is derived from an EMBL/GenBank/DDBJ whole genome shotgun (WGS) entry which is preliminary data.</text>
</comment>
<dbReference type="EMBL" id="VDLU01000002">
    <property type="protein sequence ID" value="TNJ28984.1"/>
    <property type="molecule type" value="Genomic_DNA"/>
</dbReference>
<dbReference type="InterPro" id="IPR047187">
    <property type="entry name" value="SF1_C_Upf1"/>
</dbReference>
<keyword evidence="5" id="KW-0067">ATP-binding</keyword>
<dbReference type="PANTHER" id="PTHR43788">
    <property type="entry name" value="DNA2/NAM7 HELICASE FAMILY MEMBER"/>
    <property type="match status" value="1"/>
</dbReference>
<dbReference type="GO" id="GO:0016787">
    <property type="term" value="F:hydrolase activity"/>
    <property type="evidence" value="ECO:0007669"/>
    <property type="project" value="UniProtKB-KW"/>
</dbReference>
<sequence length="1193" mass="133434">MQEVLYTRQKTKKTKSYQSGFLDIKGRTVLLFNEARKNIDSLTLSLKTEVVDPFEMPQHLLQLEPIHIEMLETAKQATLNKSTVITVSTEPSARPKKSKKITKNDTEVNPVSDSAPAQAPVIDSKQKESELQPVQVVTVRSPTYAQDIETLAETLIKLVTRSQMVTFGKTGFSYSSVCAALTEHYFTGRSLAKHTRHVKTGAGRIYLKSLVSLWAETLLPVLQLLATNNSGKPSCQSYSNGMVEMALNCTIMRRMNSAKAQRLRQYQARNMLRAKKIDGNIAKQVEKDSAEGVEGSDIWKLTLAGSEKLFYAKSDLFILTPDGLTCHFFIIDHYQPTAPECAHEFFLQPISDVSKWLSKASYSYENVVTNVDEFGGITAQVSLFHLTEFQLMYIAIETLTASFTAICSEADLPFYSRWRRDMLLDFLDATESTTTSSVATRYKKEKYIYDKYFADELQKRSITRSYFPRPAFLAYAFSLHEYQQKGYFMELNTAQQSVFRDIIDRLQWSFVHRNSSRYDGGRYISDDFYILRGIFGSGKSKLLAAVLLYLLECLLTAHGFLIRATGGVPDSPSSASESYAQKRLKGQEDATAENGLDAFTARILIVSNTNVAVDNLILRLVALADQQGWAHGDPTIHSFLCQFLNRVGSGITNPSLRVYNSLLQELGSHLFLFTTIASVNKVAQLLEETDYFPCIIVDEASQVTEPHLLYVLDEVRYRVELVCLAGDNMQLPPIASSAGMARTTLSRIMRHVEESETICPASTLWMQYRCEKHIADLASTMFYEGRVLTASAHRSCLPIPPVTSLHFGSTFDIATSGSRENQVEAKAVVQIVTALILEHDIQPTDIGVLTPFRAQASLIISLLKKELRSNKALHDKIGASCLAPKPDDEQTSMDAEPVSKTPFKVTSTTPAFSRIEQQITVATVDSFQGSEKMILIVSLTQAMDSNQVSEGKSSHINMINRVNVAITRAMLHLVLLQSYKFSIMWGRDTSSQSFSPFGALTLRNSVLMASTQYWQKIMAYTIDTHTEHLTLESFLGALRAPAPQPLPALFSELWNQFKEVRKPTHAQLSKPLSEDSTLVHQHELDLSTPPNPEPPLTRNPFIKSVALEKENPLLDPPPLDLPSGARERGLARHTKITQPSEPLPLQFATPDDPILIARVVSVLKEGRQPREARLTLPASFTVELLRQLGVQEW</sequence>
<evidence type="ECO:0000256" key="6">
    <source>
        <dbReference type="SAM" id="MobiDB-lite"/>
    </source>
</evidence>
<evidence type="ECO:0000259" key="7">
    <source>
        <dbReference type="Pfam" id="PF13086"/>
    </source>
</evidence>
<dbReference type="Proteomes" id="UP000315496">
    <property type="component" value="Chromosome 2"/>
</dbReference>
<evidence type="ECO:0000256" key="5">
    <source>
        <dbReference type="ARBA" id="ARBA00022840"/>
    </source>
</evidence>
<keyword evidence="3" id="KW-0378">Hydrolase</keyword>
<dbReference type="InterPro" id="IPR041677">
    <property type="entry name" value="DNA2/NAM7_AAA_11"/>
</dbReference>
<dbReference type="VEuPathDB" id="GiardiaDB:GMRT_11842"/>
<organism evidence="9 10">
    <name type="scientific">Giardia muris</name>
    <dbReference type="NCBI Taxonomy" id="5742"/>
    <lineage>
        <taxon>Eukaryota</taxon>
        <taxon>Metamonada</taxon>
        <taxon>Diplomonadida</taxon>
        <taxon>Hexamitidae</taxon>
        <taxon>Giardiinae</taxon>
        <taxon>Giardia</taxon>
    </lineage>
</organism>
<name>A0A4Z1SSX7_GIAMU</name>
<proteinExistence type="inferred from homology"/>
<evidence type="ECO:0000313" key="9">
    <source>
        <dbReference type="EMBL" id="TNJ28984.1"/>
    </source>
</evidence>
<evidence type="ECO:0000256" key="2">
    <source>
        <dbReference type="ARBA" id="ARBA00022741"/>
    </source>
</evidence>
<dbReference type="Pfam" id="PF13087">
    <property type="entry name" value="AAA_12"/>
    <property type="match status" value="1"/>
</dbReference>
<dbReference type="Pfam" id="PF13086">
    <property type="entry name" value="AAA_11"/>
    <property type="match status" value="1"/>
</dbReference>
<comment type="similarity">
    <text evidence="1">Belongs to the DNA2/NAM7 helicase family.</text>
</comment>
<evidence type="ECO:0000256" key="3">
    <source>
        <dbReference type="ARBA" id="ARBA00022801"/>
    </source>
</evidence>
<accession>A0A4Z1SSX7</accession>
<feature type="region of interest" description="Disordered" evidence="6">
    <location>
        <begin position="88"/>
        <end position="119"/>
    </location>
</feature>
<evidence type="ECO:0000259" key="8">
    <source>
        <dbReference type="Pfam" id="PF13087"/>
    </source>
</evidence>
<keyword evidence="10" id="KW-1185">Reference proteome</keyword>
<evidence type="ECO:0000313" key="10">
    <source>
        <dbReference type="Proteomes" id="UP000315496"/>
    </source>
</evidence>
<evidence type="ECO:0000256" key="4">
    <source>
        <dbReference type="ARBA" id="ARBA00022806"/>
    </source>
</evidence>
<gene>
    <name evidence="9" type="ORF">GMRT_11842</name>
</gene>
<reference evidence="9 10" key="1">
    <citation type="submission" date="2019-05" db="EMBL/GenBank/DDBJ databases">
        <title>The compact genome of Giardia muris reveals important steps in the evolution of intestinal protozoan parasites.</title>
        <authorList>
            <person name="Xu F."/>
            <person name="Jimenez-Gonzalez A."/>
            <person name="Einarsson E."/>
            <person name="Astvaldsson A."/>
            <person name="Peirasmaki D."/>
            <person name="Eckmann L."/>
            <person name="Andersson J.O."/>
            <person name="Svard S.G."/>
            <person name="Jerlstrom-Hultqvist J."/>
        </authorList>
    </citation>
    <scope>NUCLEOTIDE SEQUENCE [LARGE SCALE GENOMIC DNA]</scope>
    <source>
        <strain evidence="9 10">Roberts-Thomson</strain>
    </source>
</reference>